<sequence length="83" mass="8431">MEESASSGRSGICATSGSAWDLSAALTSTLRGTRAPTCDAVTGQRGEQLGAAEQTGSSMVGGLIASDCSHPLRCGRRVWGEQS</sequence>
<dbReference type="AlphaFoldDB" id="A0A0A9G727"/>
<name>A0A0A9G727_ARUDO</name>
<evidence type="ECO:0000313" key="1">
    <source>
        <dbReference type="EMBL" id="JAE20880.1"/>
    </source>
</evidence>
<reference evidence="1" key="2">
    <citation type="journal article" date="2015" name="Data Brief">
        <title>Shoot transcriptome of the giant reed, Arundo donax.</title>
        <authorList>
            <person name="Barrero R.A."/>
            <person name="Guerrero F.D."/>
            <person name="Moolhuijzen P."/>
            <person name="Goolsby J.A."/>
            <person name="Tidwell J."/>
            <person name="Bellgard S.E."/>
            <person name="Bellgard M.I."/>
        </authorList>
    </citation>
    <scope>NUCLEOTIDE SEQUENCE</scope>
    <source>
        <tissue evidence="1">Shoot tissue taken approximately 20 cm above the soil surface</tissue>
    </source>
</reference>
<dbReference type="EMBL" id="GBRH01177016">
    <property type="protein sequence ID" value="JAE20880.1"/>
    <property type="molecule type" value="Transcribed_RNA"/>
</dbReference>
<protein>
    <submittedName>
        <fullName evidence="1">Uncharacterized protein</fullName>
    </submittedName>
</protein>
<organism evidence="1">
    <name type="scientific">Arundo donax</name>
    <name type="common">Giant reed</name>
    <name type="synonym">Donax arundinaceus</name>
    <dbReference type="NCBI Taxonomy" id="35708"/>
    <lineage>
        <taxon>Eukaryota</taxon>
        <taxon>Viridiplantae</taxon>
        <taxon>Streptophyta</taxon>
        <taxon>Embryophyta</taxon>
        <taxon>Tracheophyta</taxon>
        <taxon>Spermatophyta</taxon>
        <taxon>Magnoliopsida</taxon>
        <taxon>Liliopsida</taxon>
        <taxon>Poales</taxon>
        <taxon>Poaceae</taxon>
        <taxon>PACMAD clade</taxon>
        <taxon>Arundinoideae</taxon>
        <taxon>Arundineae</taxon>
        <taxon>Arundo</taxon>
    </lineage>
</organism>
<reference evidence="1" key="1">
    <citation type="submission" date="2014-09" db="EMBL/GenBank/DDBJ databases">
        <authorList>
            <person name="Magalhaes I.L.F."/>
            <person name="Oliveira U."/>
            <person name="Santos F.R."/>
            <person name="Vidigal T.H.D.A."/>
            <person name="Brescovit A.D."/>
            <person name="Santos A.J."/>
        </authorList>
    </citation>
    <scope>NUCLEOTIDE SEQUENCE</scope>
    <source>
        <tissue evidence="1">Shoot tissue taken approximately 20 cm above the soil surface</tissue>
    </source>
</reference>
<accession>A0A0A9G727</accession>
<proteinExistence type="predicted"/>